<name>A0A558DKJ0_9GAMM</name>
<protein>
    <submittedName>
        <fullName evidence="2">Uncharacterized protein</fullName>
    </submittedName>
</protein>
<keyword evidence="1" id="KW-1133">Transmembrane helix</keyword>
<organism evidence="2 3">
    <name type="scientific">Sedimenticola selenatireducens</name>
    <dbReference type="NCBI Taxonomy" id="191960"/>
    <lineage>
        <taxon>Bacteria</taxon>
        <taxon>Pseudomonadati</taxon>
        <taxon>Pseudomonadota</taxon>
        <taxon>Gammaproteobacteria</taxon>
        <taxon>Chromatiales</taxon>
        <taxon>Sedimenticolaceae</taxon>
        <taxon>Sedimenticola</taxon>
    </lineage>
</organism>
<sequence length="99" mass="11662">MPISADSAYRYRPLPLDCKRAIFISYIQWLIFLLIGNTMKNTMLRKCFKMLEMCRLISGTPQPFPDWYSSHTPLYFLVLRLLIPLFTLKHSAIYDIVSL</sequence>
<evidence type="ECO:0000256" key="1">
    <source>
        <dbReference type="SAM" id="Phobius"/>
    </source>
</evidence>
<comment type="caution">
    <text evidence="2">The sequence shown here is derived from an EMBL/GenBank/DDBJ whole genome shotgun (WGS) entry which is preliminary data.</text>
</comment>
<keyword evidence="1" id="KW-0472">Membrane</keyword>
<gene>
    <name evidence="2" type="ORF">FHP88_14410</name>
</gene>
<dbReference type="Proteomes" id="UP000316649">
    <property type="component" value="Unassembled WGS sequence"/>
</dbReference>
<dbReference type="AlphaFoldDB" id="A0A558DKJ0"/>
<keyword evidence="3" id="KW-1185">Reference proteome</keyword>
<dbReference type="EMBL" id="VMNH01000022">
    <property type="protein sequence ID" value="TVO71215.1"/>
    <property type="molecule type" value="Genomic_DNA"/>
</dbReference>
<dbReference type="OrthoDB" id="9793058at2"/>
<accession>A0A558DKJ0</accession>
<reference evidence="2 3" key="1">
    <citation type="submission" date="2019-07" db="EMBL/GenBank/DDBJ databases">
        <title>The pathways for chlorine oxyanion respiration interact through the shared metabolite chlorate.</title>
        <authorList>
            <person name="Barnum T.P."/>
            <person name="Cheng Y."/>
            <person name="Hill K.A."/>
            <person name="Lucas L.N."/>
            <person name="Carlson H.K."/>
            <person name="Coates J.D."/>
        </authorList>
    </citation>
    <scope>NUCLEOTIDE SEQUENCE [LARGE SCALE GENOMIC DNA]</scope>
    <source>
        <strain evidence="2 3">BK-1</strain>
    </source>
</reference>
<proteinExistence type="predicted"/>
<evidence type="ECO:0000313" key="2">
    <source>
        <dbReference type="EMBL" id="TVO71215.1"/>
    </source>
</evidence>
<feature type="transmembrane region" description="Helical" evidence="1">
    <location>
        <begin position="20"/>
        <end position="39"/>
    </location>
</feature>
<keyword evidence="1" id="KW-0812">Transmembrane</keyword>
<evidence type="ECO:0000313" key="3">
    <source>
        <dbReference type="Proteomes" id="UP000316649"/>
    </source>
</evidence>